<evidence type="ECO:0000313" key="1">
    <source>
        <dbReference type="EMBL" id="MBC5709151.1"/>
    </source>
</evidence>
<dbReference type="Proteomes" id="UP000634672">
    <property type="component" value="Unassembled WGS sequence"/>
</dbReference>
<dbReference type="EMBL" id="JACOPB010000006">
    <property type="protein sequence ID" value="MBC5709151.1"/>
    <property type="molecule type" value="Genomic_DNA"/>
</dbReference>
<protein>
    <recommendedName>
        <fullName evidence="3">SON protein</fullName>
    </recommendedName>
</protein>
<gene>
    <name evidence="1" type="ORF">H8S75_14430</name>
</gene>
<organism evidence="1 2">
    <name type="scientific">Hungatella hominis</name>
    <dbReference type="NCBI Taxonomy" id="2763050"/>
    <lineage>
        <taxon>Bacteria</taxon>
        <taxon>Bacillati</taxon>
        <taxon>Bacillota</taxon>
        <taxon>Clostridia</taxon>
        <taxon>Lachnospirales</taxon>
        <taxon>Lachnospiraceae</taxon>
        <taxon>Hungatella</taxon>
    </lineage>
</organism>
<proteinExistence type="predicted"/>
<accession>A0ABR7H7M9</accession>
<name>A0ABR7H7M9_9FIRM</name>
<sequence>MRREKEYLKECLQKAGIKNEILTTWKALQSKTDSHVGAILREGQTLTRNGSKRHYEDQNGVRCVRIKAYDMDTSFKVVIGEYTEERCEALFLQFLKALGKGLRIEGNYVDIEIGQVEWVEKEDSILKANIACQIPVTFHGGIYQDMTKKAVAIGEIQTGKEATT</sequence>
<evidence type="ECO:0008006" key="3">
    <source>
        <dbReference type="Google" id="ProtNLM"/>
    </source>
</evidence>
<keyword evidence="2" id="KW-1185">Reference proteome</keyword>
<comment type="caution">
    <text evidence="1">The sequence shown here is derived from an EMBL/GenBank/DDBJ whole genome shotgun (WGS) entry which is preliminary data.</text>
</comment>
<reference evidence="1 2" key="1">
    <citation type="submission" date="2020-08" db="EMBL/GenBank/DDBJ databases">
        <title>Genome public.</title>
        <authorList>
            <person name="Liu C."/>
            <person name="Sun Q."/>
        </authorList>
    </citation>
    <scope>NUCLEOTIDE SEQUENCE [LARGE SCALE GENOMIC DNA]</scope>
    <source>
        <strain evidence="1 2">NSJ-66</strain>
    </source>
</reference>
<evidence type="ECO:0000313" key="2">
    <source>
        <dbReference type="Proteomes" id="UP000634672"/>
    </source>
</evidence>